<dbReference type="SUPFAM" id="SSF47616">
    <property type="entry name" value="GST C-terminal domain-like"/>
    <property type="match status" value="1"/>
</dbReference>
<proteinExistence type="inferred from homology"/>
<dbReference type="CDD" id="cd03044">
    <property type="entry name" value="GST_N_EF1Bgamma"/>
    <property type="match status" value="1"/>
</dbReference>
<dbReference type="InterPro" id="IPR040079">
    <property type="entry name" value="Glutathione_S-Trfase"/>
</dbReference>
<dbReference type="GO" id="GO:0005737">
    <property type="term" value="C:cytoplasm"/>
    <property type="evidence" value="ECO:0007669"/>
    <property type="project" value="TreeGrafter"/>
</dbReference>
<dbReference type="PANTHER" id="PTHR43986:SF10">
    <property type="entry name" value="ELONGATION FACTOR EEF-1B GAMMA SUBUNIT, PUTATIVE (AFU_ORTHOLOGUE AFUA_1G17120)-RELATED"/>
    <property type="match status" value="1"/>
</dbReference>
<dbReference type="Pfam" id="PF00043">
    <property type="entry name" value="GST_C"/>
    <property type="match status" value="1"/>
</dbReference>
<sequence>MAPFGTIYSYPNNPRVAKSIAAGNINGLEVVTAPDFQMGKTNRTPEFLAKFPFGKVPSFESSSGVKLFESDAITQFIAESGPASSQLLGSTPASRAEIRQWICFADGEVIGPVIQLVKWRIKIAAYDEKTEVDNLARLERSLALLEKHLGGGRKWMVDGEKLSLADITVASALQWGFAMVIDAEMRARYPATVAWYERVVDSEGVKEAFGEKKFVEKREPYQG</sequence>
<evidence type="ECO:0000313" key="6">
    <source>
        <dbReference type="Proteomes" id="UP000266188"/>
    </source>
</evidence>
<organism evidence="5 6">
    <name type="scientific">Aspergillus sclerotialis</name>
    <dbReference type="NCBI Taxonomy" id="2070753"/>
    <lineage>
        <taxon>Eukaryota</taxon>
        <taxon>Fungi</taxon>
        <taxon>Dikarya</taxon>
        <taxon>Ascomycota</taxon>
        <taxon>Pezizomycotina</taxon>
        <taxon>Eurotiomycetes</taxon>
        <taxon>Eurotiomycetidae</taxon>
        <taxon>Eurotiales</taxon>
        <taxon>Aspergillaceae</taxon>
        <taxon>Aspergillus</taxon>
        <taxon>Aspergillus subgen. Polypaecilum</taxon>
    </lineage>
</organism>
<dbReference type="Proteomes" id="UP000266188">
    <property type="component" value="Unassembled WGS sequence"/>
</dbReference>
<dbReference type="EMBL" id="MVGC01000097">
    <property type="protein sequence ID" value="RJE23992.1"/>
    <property type="molecule type" value="Genomic_DNA"/>
</dbReference>
<evidence type="ECO:0000256" key="1">
    <source>
        <dbReference type="ARBA" id="ARBA00007409"/>
    </source>
</evidence>
<dbReference type="InterPro" id="IPR050802">
    <property type="entry name" value="EF-GSTs"/>
</dbReference>
<evidence type="ECO:0000256" key="2">
    <source>
        <dbReference type="RuleBase" id="RU003494"/>
    </source>
</evidence>
<dbReference type="InterPro" id="IPR036282">
    <property type="entry name" value="Glutathione-S-Trfase_C_sf"/>
</dbReference>
<dbReference type="GO" id="GO:0016740">
    <property type="term" value="F:transferase activity"/>
    <property type="evidence" value="ECO:0007669"/>
    <property type="project" value="UniProtKB-KW"/>
</dbReference>
<gene>
    <name evidence="5" type="ORF">PHISCL_03647</name>
</gene>
<reference evidence="6" key="1">
    <citation type="submission" date="2017-02" db="EMBL/GenBank/DDBJ databases">
        <authorList>
            <person name="Tafer H."/>
            <person name="Lopandic K."/>
        </authorList>
    </citation>
    <scope>NUCLEOTIDE SEQUENCE [LARGE SCALE GENOMIC DNA]</scope>
    <source>
        <strain evidence="6">CBS 366.77</strain>
    </source>
</reference>
<dbReference type="InterPro" id="IPR004045">
    <property type="entry name" value="Glutathione_S-Trfase_N"/>
</dbReference>
<keyword evidence="5" id="KW-0808">Transferase</keyword>
<comment type="similarity">
    <text evidence="1 2">Belongs to the GST superfamily.</text>
</comment>
<feature type="domain" description="GST C-terminal" evidence="4">
    <location>
        <begin position="91"/>
        <end position="221"/>
    </location>
</feature>
<evidence type="ECO:0000259" key="3">
    <source>
        <dbReference type="PROSITE" id="PS50404"/>
    </source>
</evidence>
<dbReference type="FunFam" id="3.40.30.10:FF:000142">
    <property type="entry name" value="Elongation factor 1 gamma"/>
    <property type="match status" value="1"/>
</dbReference>
<evidence type="ECO:0000259" key="4">
    <source>
        <dbReference type="PROSITE" id="PS50405"/>
    </source>
</evidence>
<dbReference type="FunFam" id="1.20.1050.10:FF:000006">
    <property type="entry name" value="Elongation factor 1 gamma"/>
    <property type="match status" value="1"/>
</dbReference>
<dbReference type="AlphaFoldDB" id="A0A3A2ZLG8"/>
<protein>
    <submittedName>
        <fullName evidence="5">Glutathione S-transferase protein-domain protein</fullName>
    </submittedName>
</protein>
<dbReference type="STRING" id="2070753.A0A3A2ZLG8"/>
<evidence type="ECO:0000313" key="5">
    <source>
        <dbReference type="EMBL" id="RJE23992.1"/>
    </source>
</evidence>
<dbReference type="GO" id="GO:0005634">
    <property type="term" value="C:nucleus"/>
    <property type="evidence" value="ECO:0007669"/>
    <property type="project" value="TreeGrafter"/>
</dbReference>
<dbReference type="SFLD" id="SFLDG00358">
    <property type="entry name" value="Main_(cytGST)"/>
    <property type="match status" value="1"/>
</dbReference>
<accession>A0A3A2ZLG8</accession>
<dbReference type="PROSITE" id="PS50404">
    <property type="entry name" value="GST_NTER"/>
    <property type="match status" value="1"/>
</dbReference>
<dbReference type="GO" id="GO:0006414">
    <property type="term" value="P:translational elongation"/>
    <property type="evidence" value="ECO:0007669"/>
    <property type="project" value="TreeGrafter"/>
</dbReference>
<dbReference type="CDD" id="cd03181">
    <property type="entry name" value="GST_C_EF1Bgamma_like"/>
    <property type="match status" value="1"/>
</dbReference>
<dbReference type="OrthoDB" id="249703at2759"/>
<dbReference type="Gene3D" id="3.40.30.10">
    <property type="entry name" value="Glutaredoxin"/>
    <property type="match status" value="1"/>
</dbReference>
<dbReference type="PANTHER" id="PTHR43986">
    <property type="entry name" value="ELONGATION FACTOR 1-GAMMA"/>
    <property type="match status" value="1"/>
</dbReference>
<dbReference type="SUPFAM" id="SSF52833">
    <property type="entry name" value="Thioredoxin-like"/>
    <property type="match status" value="1"/>
</dbReference>
<keyword evidence="6" id="KW-1185">Reference proteome</keyword>
<dbReference type="Gene3D" id="1.20.1050.10">
    <property type="match status" value="1"/>
</dbReference>
<dbReference type="Pfam" id="PF02798">
    <property type="entry name" value="GST_N"/>
    <property type="match status" value="1"/>
</dbReference>
<dbReference type="SFLD" id="SFLDS00019">
    <property type="entry name" value="Glutathione_Transferase_(cytos"/>
    <property type="match status" value="1"/>
</dbReference>
<name>A0A3A2ZLG8_9EURO</name>
<comment type="caution">
    <text evidence="5">The sequence shown here is derived from an EMBL/GenBank/DDBJ whole genome shotgun (WGS) entry which is preliminary data.</text>
</comment>
<feature type="domain" description="GST N-terminal" evidence="3">
    <location>
        <begin position="3"/>
        <end position="85"/>
    </location>
</feature>
<dbReference type="InterPro" id="IPR036249">
    <property type="entry name" value="Thioredoxin-like_sf"/>
</dbReference>
<dbReference type="InterPro" id="IPR004046">
    <property type="entry name" value="GST_C"/>
</dbReference>
<dbReference type="PROSITE" id="PS50405">
    <property type="entry name" value="GST_CTER"/>
    <property type="match status" value="1"/>
</dbReference>
<dbReference type="InterPro" id="IPR010987">
    <property type="entry name" value="Glutathione-S-Trfase_C-like"/>
</dbReference>